<protein>
    <submittedName>
        <fullName evidence="1">Uncharacterized protein</fullName>
    </submittedName>
</protein>
<dbReference type="Proteomes" id="UP001341840">
    <property type="component" value="Unassembled WGS sequence"/>
</dbReference>
<proteinExistence type="predicted"/>
<organism evidence="1 2">
    <name type="scientific">Stylosanthes scabra</name>
    <dbReference type="NCBI Taxonomy" id="79078"/>
    <lineage>
        <taxon>Eukaryota</taxon>
        <taxon>Viridiplantae</taxon>
        <taxon>Streptophyta</taxon>
        <taxon>Embryophyta</taxon>
        <taxon>Tracheophyta</taxon>
        <taxon>Spermatophyta</taxon>
        <taxon>Magnoliopsida</taxon>
        <taxon>eudicotyledons</taxon>
        <taxon>Gunneridae</taxon>
        <taxon>Pentapetalae</taxon>
        <taxon>rosids</taxon>
        <taxon>fabids</taxon>
        <taxon>Fabales</taxon>
        <taxon>Fabaceae</taxon>
        <taxon>Papilionoideae</taxon>
        <taxon>50 kb inversion clade</taxon>
        <taxon>dalbergioids sensu lato</taxon>
        <taxon>Dalbergieae</taxon>
        <taxon>Pterocarpus clade</taxon>
        <taxon>Stylosanthes</taxon>
    </lineage>
</organism>
<reference evidence="1 2" key="1">
    <citation type="journal article" date="2023" name="Plants (Basel)">
        <title>Bridging the Gap: Combining Genomics and Transcriptomics Approaches to Understand Stylosanthes scabra, an Orphan Legume from the Brazilian Caatinga.</title>
        <authorList>
            <person name="Ferreira-Neto J.R.C."/>
            <person name="da Silva M.D."/>
            <person name="Binneck E."/>
            <person name="de Melo N.F."/>
            <person name="da Silva R.H."/>
            <person name="de Melo A.L.T.M."/>
            <person name="Pandolfi V."/>
            <person name="Bustamante F.O."/>
            <person name="Brasileiro-Vidal A.C."/>
            <person name="Benko-Iseppon A.M."/>
        </authorList>
    </citation>
    <scope>NUCLEOTIDE SEQUENCE [LARGE SCALE GENOMIC DNA]</scope>
    <source>
        <tissue evidence="1">Leaves</tissue>
    </source>
</reference>
<keyword evidence="2" id="KW-1185">Reference proteome</keyword>
<dbReference type="EMBL" id="JASCZI010275123">
    <property type="protein sequence ID" value="MED6226363.1"/>
    <property type="molecule type" value="Genomic_DNA"/>
</dbReference>
<name>A0ABU6ZWI2_9FABA</name>
<gene>
    <name evidence="1" type="ORF">PIB30_102978</name>
</gene>
<evidence type="ECO:0000313" key="1">
    <source>
        <dbReference type="EMBL" id="MED6226363.1"/>
    </source>
</evidence>
<evidence type="ECO:0000313" key="2">
    <source>
        <dbReference type="Proteomes" id="UP001341840"/>
    </source>
</evidence>
<sequence>MEERESDDAGGLVGCHRRCRRVRERQKRGERRKVSSLLPLRPTTMGASNVIRCCYFWRSPPSPVTSEKERTEERKMKAELWCSLKRERRRRKGELRVAVASSHGFAAAVVEEVVVEASVIATIPERKRCAERKDEFEGVGWGVFRRSFVAIEPRPPLHVAPPCFNSPE</sequence>
<comment type="caution">
    <text evidence="1">The sequence shown here is derived from an EMBL/GenBank/DDBJ whole genome shotgun (WGS) entry which is preliminary data.</text>
</comment>
<accession>A0ABU6ZWI2</accession>